<dbReference type="AlphaFoldDB" id="A0A4U5QY80"/>
<sequence length="143" mass="15562">MSGVQSVRMSVVQFGLGVHIMGGVMNKEELKMSSFGFPVKLERSFKNYSSKKLDKSPIKAARNNQPTSLRNVKQEFKGKVSGGASLNIVASDIDLFKDEKKLKEPLLFANACGAISVYRRAAIPAVPPKDAVLKVLRPGALLE</sequence>
<gene>
    <name evidence="2" type="ORF">D5086_0000046910</name>
</gene>
<proteinExistence type="predicted"/>
<name>A0A4U5QY80_POPAL</name>
<accession>A0A4U5QY80</accession>
<dbReference type="Gene3D" id="3.40.1190.20">
    <property type="match status" value="1"/>
</dbReference>
<protein>
    <submittedName>
        <fullName evidence="2">Uncharacterized protein</fullName>
    </submittedName>
</protein>
<feature type="region of interest" description="Disordered" evidence="1">
    <location>
        <begin position="52"/>
        <end position="71"/>
    </location>
</feature>
<feature type="compositionally biased region" description="Polar residues" evidence="1">
    <location>
        <begin position="62"/>
        <end position="71"/>
    </location>
</feature>
<organism evidence="2">
    <name type="scientific">Populus alba</name>
    <name type="common">White poplar</name>
    <dbReference type="NCBI Taxonomy" id="43335"/>
    <lineage>
        <taxon>Eukaryota</taxon>
        <taxon>Viridiplantae</taxon>
        <taxon>Streptophyta</taxon>
        <taxon>Embryophyta</taxon>
        <taxon>Tracheophyta</taxon>
        <taxon>Spermatophyta</taxon>
        <taxon>Magnoliopsida</taxon>
        <taxon>eudicotyledons</taxon>
        <taxon>Gunneridae</taxon>
        <taxon>Pentapetalae</taxon>
        <taxon>rosids</taxon>
        <taxon>fabids</taxon>
        <taxon>Malpighiales</taxon>
        <taxon>Salicaceae</taxon>
        <taxon>Saliceae</taxon>
        <taxon>Populus</taxon>
    </lineage>
</organism>
<dbReference type="InterPro" id="IPR029056">
    <property type="entry name" value="Ribokinase-like"/>
</dbReference>
<comment type="caution">
    <text evidence="2">The sequence shown here is derived from an EMBL/GenBank/DDBJ whole genome shotgun (WGS) entry which is preliminary data.</text>
</comment>
<reference evidence="2" key="1">
    <citation type="submission" date="2018-10" db="EMBL/GenBank/DDBJ databases">
        <title>Population genomic analysis revealed the cold adaptation of white poplar.</title>
        <authorList>
            <person name="Liu Y.-J."/>
        </authorList>
    </citation>
    <scope>NUCLEOTIDE SEQUENCE [LARGE SCALE GENOMIC DNA]</scope>
    <source>
        <strain evidence="2">PAL-ZL1</strain>
    </source>
</reference>
<evidence type="ECO:0000256" key="1">
    <source>
        <dbReference type="SAM" id="MobiDB-lite"/>
    </source>
</evidence>
<dbReference type="EMBL" id="RCHU01000113">
    <property type="protein sequence ID" value="TKS14617.1"/>
    <property type="molecule type" value="Genomic_DNA"/>
</dbReference>
<evidence type="ECO:0000313" key="2">
    <source>
        <dbReference type="EMBL" id="TKS14617.1"/>
    </source>
</evidence>
<dbReference type="STRING" id="43335.A0A4U5QY80"/>